<feature type="domain" description="Thioredoxin-like fold" evidence="3">
    <location>
        <begin position="4"/>
        <end position="76"/>
    </location>
</feature>
<accession>A0A410FU15</accession>
<dbReference type="Proteomes" id="UP000287233">
    <property type="component" value="Chromosome"/>
</dbReference>
<dbReference type="AlphaFoldDB" id="A0A410FU15"/>
<keyword evidence="2" id="KW-0676">Redox-active center</keyword>
<dbReference type="Pfam" id="PF13192">
    <property type="entry name" value="Thioredoxin_3"/>
    <property type="match status" value="1"/>
</dbReference>
<feature type="disulfide bond" description="Redox-active" evidence="2">
    <location>
        <begin position="11"/>
        <end position="14"/>
    </location>
</feature>
<dbReference type="EMBL" id="CP034928">
    <property type="protein sequence ID" value="QAA76503.1"/>
    <property type="molecule type" value="Genomic_DNA"/>
</dbReference>
<protein>
    <recommendedName>
        <fullName evidence="3">Thioredoxin-like fold domain-containing protein</fullName>
    </recommendedName>
</protein>
<reference evidence="5" key="1">
    <citation type="submission" date="2018-12" db="EMBL/GenBank/DDBJ databases">
        <title>Complete genome sequence of an uncultured bacterium of the candidate phylum Bipolaricaulota.</title>
        <authorList>
            <person name="Kadnikov V.V."/>
            <person name="Mardanov A.V."/>
            <person name="Beletsky A.V."/>
            <person name="Frank Y.A."/>
            <person name="Karnachuk O.V."/>
            <person name="Ravin N.V."/>
        </authorList>
    </citation>
    <scope>NUCLEOTIDE SEQUENCE [LARGE SCALE GENOMIC DNA]</scope>
</reference>
<evidence type="ECO:0000256" key="1">
    <source>
        <dbReference type="PIRSR" id="PIRSR037031-50"/>
    </source>
</evidence>
<dbReference type="SUPFAM" id="SSF52833">
    <property type="entry name" value="Thioredoxin-like"/>
    <property type="match status" value="1"/>
</dbReference>
<dbReference type="NCBIfam" id="TIGR00412">
    <property type="entry name" value="redox_disulf_2"/>
    <property type="match status" value="1"/>
</dbReference>
<dbReference type="KEGG" id="bih:BIP78_0737"/>
<dbReference type="Gene3D" id="3.40.30.10">
    <property type="entry name" value="Glutaredoxin"/>
    <property type="match status" value="1"/>
</dbReference>
<proteinExistence type="predicted"/>
<dbReference type="InterPro" id="IPR036249">
    <property type="entry name" value="Thioredoxin-like_sf"/>
</dbReference>
<name>A0A410FU15_BIPS1</name>
<dbReference type="InterPro" id="IPR012336">
    <property type="entry name" value="Thioredoxin-like_fold"/>
</dbReference>
<dbReference type="PANTHER" id="PTHR36450">
    <property type="entry name" value="THIOREDOXIN"/>
    <property type="match status" value="1"/>
</dbReference>
<keyword evidence="2" id="KW-1015">Disulfide bond</keyword>
<evidence type="ECO:0000313" key="4">
    <source>
        <dbReference type="EMBL" id="QAA76503.1"/>
    </source>
</evidence>
<feature type="active site" description="Nucleophile" evidence="1">
    <location>
        <position position="11"/>
    </location>
</feature>
<dbReference type="InterPro" id="IPR005243">
    <property type="entry name" value="THIRX-like_proc"/>
</dbReference>
<evidence type="ECO:0000259" key="3">
    <source>
        <dbReference type="Pfam" id="PF13192"/>
    </source>
</evidence>
<organism evidence="4 5">
    <name type="scientific">Bipolaricaulis sibiricus</name>
    <dbReference type="NCBI Taxonomy" id="2501609"/>
    <lineage>
        <taxon>Bacteria</taxon>
        <taxon>Candidatus Bipolaricaulota</taxon>
        <taxon>Candidatus Bipolaricaulia</taxon>
        <taxon>Candidatus Bipolaricaulales</taxon>
        <taxon>Candidatus Bipolaricaulaceae</taxon>
        <taxon>Candidatus Bipolaricaulis</taxon>
    </lineage>
</organism>
<evidence type="ECO:0000256" key="2">
    <source>
        <dbReference type="PIRSR" id="PIRSR037031-51"/>
    </source>
</evidence>
<feature type="active site" description="Nucleophile" evidence="1">
    <location>
        <position position="14"/>
    </location>
</feature>
<evidence type="ECO:0000313" key="5">
    <source>
        <dbReference type="Proteomes" id="UP000287233"/>
    </source>
</evidence>
<dbReference type="PIRSF" id="PIRSF037031">
    <property type="entry name" value="Redox_disulphide_2"/>
    <property type="match status" value="1"/>
</dbReference>
<gene>
    <name evidence="4" type="ORF">BIP78_0737</name>
</gene>
<sequence length="82" mass="8810">MHVIEVFGTGCPKCKATLRNAERAVAELGVAARVVKVEDLAQMIERGVMMTPALAIDGQIVVSGHIASVTEIKKHLEAKERS</sequence>
<dbReference type="PANTHER" id="PTHR36450:SF1">
    <property type="entry name" value="THIOREDOXIN"/>
    <property type="match status" value="1"/>
</dbReference>